<organism evidence="1 2">
    <name type="scientific">Venturia nashicola</name>
    <dbReference type="NCBI Taxonomy" id="86259"/>
    <lineage>
        <taxon>Eukaryota</taxon>
        <taxon>Fungi</taxon>
        <taxon>Dikarya</taxon>
        <taxon>Ascomycota</taxon>
        <taxon>Pezizomycotina</taxon>
        <taxon>Dothideomycetes</taxon>
        <taxon>Pleosporomycetidae</taxon>
        <taxon>Venturiales</taxon>
        <taxon>Venturiaceae</taxon>
        <taxon>Venturia</taxon>
    </lineage>
</organism>
<name>A0A4Z1P5X6_9PEZI</name>
<sequence>METANASKPRVGPSPWTANLDRLREYCDKAAAKSSKFGEMSSYIFDHVTSTRNITVLHIQPENHADHLLRLHILLQSIDKHRLFSLKERRDIPLGVVVVVDSLNDQNHGFKQACWIASERTETKGKEKCGGAAYLFGKDFNVVVVKGLSTNNLGYFKSAVCRLGQAIKAIASDFKAEGIVWHECATITLLARILQERNIRPEYFKAIVCTSGLTFDDKTCTASFGFKDGGASGALMSNLEKTRIPIIFVDSSCLGHPSTTTQTSTLNMNDAWNPFASHLPYFSNHWPRLFPITSWRPLLGQGMDALAVSVFQLRAACVAAGINDIAVVKQAKTELGPTKAAVKLVEPWAKSCIDSCSYTSSALMNLKLKLGNELWQSCLRANCPLEFPLDALLGGVVDPGTSIDEDAVLALRVDIDFSTSPRIRVSASTNIPTYVLISTSPDSSFVAETLNAGWETLMSRYPDPNKYIADIPKQIAESWEVLAVVAMRNLQAISKSDSCKQWGKKEKALFSHLMQTVWERDMTVLVAKSLRRHPMVAFAEKK</sequence>
<reference evidence="1 2" key="1">
    <citation type="submission" date="2019-04" db="EMBL/GenBank/DDBJ databases">
        <title>High contiguity whole genome sequence and gene annotation resource for two Venturia nashicola isolates.</title>
        <authorList>
            <person name="Prokchorchik M."/>
            <person name="Won K."/>
            <person name="Lee Y."/>
            <person name="Choi E.D."/>
            <person name="Segonzac C."/>
            <person name="Sohn K.H."/>
        </authorList>
    </citation>
    <scope>NUCLEOTIDE SEQUENCE [LARGE SCALE GENOMIC DNA]</scope>
    <source>
        <strain evidence="1 2">PRI2</strain>
    </source>
</reference>
<gene>
    <name evidence="1" type="ORF">E6O75_ATG07350</name>
</gene>
<evidence type="ECO:0000313" key="2">
    <source>
        <dbReference type="Proteomes" id="UP000298493"/>
    </source>
</evidence>
<keyword evidence="2" id="KW-1185">Reference proteome</keyword>
<comment type="caution">
    <text evidence="1">The sequence shown here is derived from an EMBL/GenBank/DDBJ whole genome shotgun (WGS) entry which is preliminary data.</text>
</comment>
<protein>
    <submittedName>
        <fullName evidence="1">Uncharacterized protein</fullName>
    </submittedName>
</protein>
<dbReference type="AlphaFoldDB" id="A0A4Z1P5X6"/>
<proteinExistence type="predicted"/>
<evidence type="ECO:0000313" key="1">
    <source>
        <dbReference type="EMBL" id="TID19890.1"/>
    </source>
</evidence>
<accession>A0A4Z1P5X6</accession>
<dbReference type="OrthoDB" id="3890874at2759"/>
<dbReference type="Proteomes" id="UP000298493">
    <property type="component" value="Unassembled WGS sequence"/>
</dbReference>
<dbReference type="STRING" id="86259.A0A4Z1P5X6"/>
<dbReference type="EMBL" id="SNSC02000011">
    <property type="protein sequence ID" value="TID19890.1"/>
    <property type="molecule type" value="Genomic_DNA"/>
</dbReference>